<comment type="similarity">
    <text evidence="2">Belongs to the CDC6/cdc18 family.</text>
</comment>
<dbReference type="Pfam" id="PF17872">
    <property type="entry name" value="AAA_lid_10"/>
    <property type="match status" value="1"/>
</dbReference>
<dbReference type="GO" id="GO:0033314">
    <property type="term" value="P:mitotic DNA replication checkpoint signaling"/>
    <property type="evidence" value="ECO:0007669"/>
    <property type="project" value="TreeGrafter"/>
</dbReference>
<dbReference type="PANTHER" id="PTHR10763:SF23">
    <property type="entry name" value="ORIGIN RECOGNITION COMPLEX SUBUNIT 1"/>
    <property type="match status" value="1"/>
</dbReference>
<dbReference type="VEuPathDB" id="CryptoDB:ChTU502y2012_422g0080"/>
<dbReference type="VEuPathDB" id="CryptoDB:CHUDEA4_4320"/>
<evidence type="ECO:0000256" key="5">
    <source>
        <dbReference type="ARBA" id="ARBA00023242"/>
    </source>
</evidence>
<dbReference type="GO" id="GO:0006270">
    <property type="term" value="P:DNA replication initiation"/>
    <property type="evidence" value="ECO:0007669"/>
    <property type="project" value="TreeGrafter"/>
</dbReference>
<accession>A0A0S4TGI7</accession>
<dbReference type="Gene3D" id="3.40.50.300">
    <property type="entry name" value="P-loop containing nucleotide triphosphate hydrolases"/>
    <property type="match status" value="1"/>
</dbReference>
<comment type="subunit">
    <text evidence="6">ORC is composed of six subunits.</text>
</comment>
<comment type="function">
    <text evidence="6">Component of the origin recognition complex (ORC) that binds origins of replication. DNA-binding is ATP-dependent, however specific DNA sequences that define origins of replication have not been identified so far. ORC is required to assemble the pre-replication complex necessary to initiate DNA replication.</text>
</comment>
<dbReference type="EMBL" id="LN877950">
    <property type="protein sequence ID" value="CUV05903.1"/>
    <property type="molecule type" value="Genomic_DNA"/>
</dbReference>
<keyword evidence="6" id="KW-0067">ATP-binding</keyword>
<dbReference type="Proteomes" id="UP000199752">
    <property type="component" value="Chromosome 4"/>
</dbReference>
<keyword evidence="6" id="KW-0547">Nucleotide-binding</keyword>
<evidence type="ECO:0000313" key="8">
    <source>
        <dbReference type="EMBL" id="CUV05903.1"/>
    </source>
</evidence>
<comment type="subcellular location">
    <subcellularLocation>
        <location evidence="1 6">Nucleus</location>
    </subcellularLocation>
</comment>
<dbReference type="SUPFAM" id="SSF52540">
    <property type="entry name" value="P-loop containing nucleoside triphosphate hydrolases"/>
    <property type="match status" value="1"/>
</dbReference>
<dbReference type="PANTHER" id="PTHR10763">
    <property type="entry name" value="CELL DIVISION CONTROL PROTEIN 6-RELATED"/>
    <property type="match status" value="1"/>
</dbReference>
<evidence type="ECO:0000256" key="6">
    <source>
        <dbReference type="RuleBase" id="RU365058"/>
    </source>
</evidence>
<dbReference type="InterPro" id="IPR050311">
    <property type="entry name" value="ORC1/CDC6"/>
</dbReference>
<protein>
    <recommendedName>
        <fullName evidence="6">Origin recognition complex subunit 1</fullName>
    </recommendedName>
</protein>
<keyword evidence="3 6" id="KW-0235">DNA replication</keyword>
<dbReference type="OrthoDB" id="340077at2759"/>
<proteinExistence type="inferred from homology"/>
<feature type="domain" description="AAA+ ATPase" evidence="7">
    <location>
        <begin position="406"/>
        <end position="574"/>
    </location>
</feature>
<organism evidence="8">
    <name type="scientific">Cryptosporidium hominis</name>
    <dbReference type="NCBI Taxonomy" id="237895"/>
    <lineage>
        <taxon>Eukaryota</taxon>
        <taxon>Sar</taxon>
        <taxon>Alveolata</taxon>
        <taxon>Apicomplexa</taxon>
        <taxon>Conoidasida</taxon>
        <taxon>Coccidia</taxon>
        <taxon>Eucoccidiorida</taxon>
        <taxon>Eimeriorina</taxon>
        <taxon>Cryptosporidiidae</taxon>
        <taxon>Cryptosporidium</taxon>
    </lineage>
</organism>
<reference evidence="8" key="1">
    <citation type="submission" date="2015-08" db="EMBL/GenBank/DDBJ databases">
        <authorList>
            <person name="Babu N.S."/>
            <person name="Beckwith C.J."/>
            <person name="Beseler K.G."/>
            <person name="Brison A."/>
            <person name="Carone J.V."/>
            <person name="Caskin T.P."/>
            <person name="Diamond M."/>
            <person name="Durham M.E."/>
            <person name="Foxe J.M."/>
            <person name="Go M."/>
            <person name="Henderson B.A."/>
            <person name="Jones I.B."/>
            <person name="McGettigan J.A."/>
            <person name="Micheletti S.J."/>
            <person name="Nasrallah M.E."/>
            <person name="Ortiz D."/>
            <person name="Piller C.R."/>
            <person name="Privatt S.R."/>
            <person name="Schneider S.L."/>
            <person name="Sharp S."/>
            <person name="Smith T.C."/>
            <person name="Stanton J.D."/>
            <person name="Ullery H.E."/>
            <person name="Wilson R.J."/>
            <person name="Serrano M.G."/>
            <person name="Buck G."/>
            <person name="Lee V."/>
            <person name="Wang Y."/>
            <person name="Carvalho R."/>
            <person name="Voegtly L."/>
            <person name="Shi R."/>
            <person name="Duckworth R."/>
            <person name="Johnson A."/>
            <person name="Loviza R."/>
            <person name="Walstead R."/>
            <person name="Shah Z."/>
            <person name="Kiflezghi M."/>
            <person name="Wade K."/>
            <person name="Ball S.L."/>
            <person name="Bradley K.W."/>
            <person name="Asai D.J."/>
            <person name="Bowman C.A."/>
            <person name="Russell D.A."/>
            <person name="Pope W.H."/>
            <person name="Jacobs-Sera D."/>
            <person name="Hendrix R.W."/>
            <person name="Hatfull G.F."/>
        </authorList>
    </citation>
    <scope>NUCLEOTIDE SEQUENCE [LARGE SCALE GENOMIC DNA]</scope>
</reference>
<evidence type="ECO:0000256" key="1">
    <source>
        <dbReference type="ARBA" id="ARBA00004123"/>
    </source>
</evidence>
<evidence type="ECO:0000259" key="7">
    <source>
        <dbReference type="SMART" id="SM00382"/>
    </source>
</evidence>
<dbReference type="Pfam" id="PF13401">
    <property type="entry name" value="AAA_22"/>
    <property type="match status" value="1"/>
</dbReference>
<sequence length="869" mass="99897">MAIVDRRITSFELRQSTGSKLQSSKLVESKSILKRGRRKNEKRYFFNIEYLTISYNGLATDNYSKYSNGKKRKVEKDMEIFEIKNKRGRKGKNVKLKSFEISNHLDKFEGNTEMMKSPIVTSQGYHLYTHLIIESKEEKDVFTIGDHVMVCLSNGDERPAQITAFLYDPEEDLQGVELRWFYSEHDLLDLGKIIDKSKLPDNLFTFEEEFLESDKCEVLEASVIKRMIRIWNIKKDYLKWTKDCLEIYSGPQKCDPKTLPKGEESFVSCKHHDERLIEYIKEFNDDLPSYSVEVSDNYLALYLVLTDTGTIVPISERRNLSYLLSRCSSYYGYYTNYMALKQLSMSSGSNRTQLSGDPLDGIQGATGSKEISDLHWSKRPKKVLPCREKEHEEITHVLKTSILNEGGGVLFIAGLPGTGKTATVLNTLDMLETEMNLSNKNQSKISVCYINALHLSSPDHFYRTFLQKLNGANTWAPNKEACYTSLDKYLKAKGSPITILVIDEIDWLQKNGTSHSTMEGSNNSLLYTLIDWPFQKNIKLIIIAIANTMDLPERLIPRCTSRCGYARVNFTPFSVEDMITILNDRVKYFSPGLPDINIETCDKNDQGRRSSPRIRNKNKNKNIDTLQEDLESVFCHKAVEFCARRIAQQSSDVRRALQVLHRAWEICKQEFEQAKNSKIDKSNKSNKKLQVQIPHVQAACREVLLNNVSINLVETLPLSYKVFLASLILELEFKHKMELEEKDDGTVGFEDEIELSYSDNSAYENSVSLLKIEKRMLTILSLVGYSYIEYLDTVSIKIIIRKLVSSRIIQTFKGALISPNCSKFEQNKEIYYETINIFGSDIWISLLIDAMTLKNFLVKNIPFKIKGFE</sequence>
<evidence type="ECO:0000256" key="2">
    <source>
        <dbReference type="ARBA" id="ARBA00006184"/>
    </source>
</evidence>
<dbReference type="GO" id="GO:0005664">
    <property type="term" value="C:nuclear origin of replication recognition complex"/>
    <property type="evidence" value="ECO:0007669"/>
    <property type="project" value="TreeGrafter"/>
</dbReference>
<dbReference type="GO" id="GO:0003688">
    <property type="term" value="F:DNA replication origin binding"/>
    <property type="evidence" value="ECO:0007669"/>
    <property type="project" value="TreeGrafter"/>
</dbReference>
<evidence type="ECO:0000256" key="4">
    <source>
        <dbReference type="ARBA" id="ARBA00023125"/>
    </source>
</evidence>
<dbReference type="SMART" id="SM00382">
    <property type="entry name" value="AAA"/>
    <property type="match status" value="1"/>
</dbReference>
<gene>
    <name evidence="8" type="ORF">CHUDEA4_4320</name>
</gene>
<name>A0A0S4TGI7_CRYHO</name>
<comment type="similarity">
    <text evidence="6">Belongs to the ORC1 family.</text>
</comment>
<keyword evidence="4 6" id="KW-0238">DNA-binding</keyword>
<dbReference type="VEuPathDB" id="CryptoDB:GY17_00003394"/>
<dbReference type="InterPro" id="IPR049945">
    <property type="entry name" value="AAA_22"/>
</dbReference>
<dbReference type="GO" id="GO:0005524">
    <property type="term" value="F:ATP binding"/>
    <property type="evidence" value="ECO:0007669"/>
    <property type="project" value="UniProtKB-KW"/>
</dbReference>
<dbReference type="GO" id="GO:0016887">
    <property type="term" value="F:ATP hydrolysis activity"/>
    <property type="evidence" value="ECO:0007669"/>
    <property type="project" value="InterPro"/>
</dbReference>
<keyword evidence="5 6" id="KW-0539">Nucleus</keyword>
<dbReference type="Gene3D" id="1.10.8.60">
    <property type="match status" value="1"/>
</dbReference>
<dbReference type="InterPro" id="IPR003593">
    <property type="entry name" value="AAA+_ATPase"/>
</dbReference>
<dbReference type="InterPro" id="IPR027417">
    <property type="entry name" value="P-loop_NTPase"/>
</dbReference>
<dbReference type="AlphaFoldDB" id="A0A0S4TGI7"/>
<evidence type="ECO:0000256" key="3">
    <source>
        <dbReference type="ARBA" id="ARBA00022705"/>
    </source>
</evidence>
<dbReference type="InterPro" id="IPR041083">
    <property type="entry name" value="AAA_lid_10"/>
</dbReference>
<dbReference type="VEuPathDB" id="CryptoDB:Chro.40491"/>